<feature type="binding site" evidence="19">
    <location>
        <position position="190"/>
    </location>
    <ligand>
        <name>L-homoserine</name>
        <dbReference type="ChEBI" id="CHEBI:57476"/>
    </ligand>
</feature>
<evidence type="ECO:0000256" key="8">
    <source>
        <dbReference type="ARBA" id="ARBA00022697"/>
    </source>
</evidence>
<evidence type="ECO:0000256" key="10">
    <source>
        <dbReference type="ARBA" id="ARBA00022857"/>
    </source>
</evidence>
<dbReference type="UniPathway" id="UPA00050">
    <property type="reaction ID" value="UER00063"/>
</dbReference>
<keyword evidence="13" id="KW-0915">Sodium</keyword>
<evidence type="ECO:0000256" key="21">
    <source>
        <dbReference type="RuleBase" id="RU004171"/>
    </source>
</evidence>
<dbReference type="GO" id="GO:0046872">
    <property type="term" value="F:metal ion binding"/>
    <property type="evidence" value="ECO:0007669"/>
    <property type="project" value="UniProtKB-KW"/>
</dbReference>
<evidence type="ECO:0000256" key="11">
    <source>
        <dbReference type="ARBA" id="ARBA00023002"/>
    </source>
</evidence>
<sequence>MKPLRVALLGCGVVGSQVVRLLGEQADDLAARVGAPLELAGVAVRRLGRRRDVDVDPALLTTDAEALVTRDDVDIVVEVIGGIEPARSLMLKAMAAGKGVVTANKALLAEDGATVHGAARDNGADLYFEASVAGAIPLLRPLRESLAGDRVHRVLGIVNGTTNYILDKMDTTGATFNDALEEAQALGYAEADPTADVEGFDAAAKAAILAGLAFHTRVTAADVHREGITDVTATDVASARAMGYVIKLLAICARSDDGRSVGVRVHPAMIPRTHPLASVGEAYNAVFVEAESAGRLMFYGAGAGGAPTASAVLGDIVAVARNRIAGTRGPEESVYAELPVHPMGETVTRYHVSLDVADKPGVLAKVAEVFAKHDVSIQTVRQEGHGDDAQLVLVSHRASDAALSATIEGLRELSIVRAVASVMRVEGEDTP</sequence>
<feature type="domain" description="ACT" evidence="22">
    <location>
        <begin position="351"/>
        <end position="424"/>
    </location>
</feature>
<reference evidence="23 24" key="1">
    <citation type="submission" date="2018-09" db="EMBL/GenBank/DDBJ databases">
        <title>YIM 75507 draft genome.</title>
        <authorList>
            <person name="Tang S."/>
            <person name="Feng Y."/>
        </authorList>
    </citation>
    <scope>NUCLEOTIDE SEQUENCE [LARGE SCALE GENOMIC DNA]</scope>
    <source>
        <strain evidence="23 24">YIM 75507</strain>
    </source>
</reference>
<keyword evidence="11 20" id="KW-0560">Oxidoreductase</keyword>
<comment type="pathway">
    <text evidence="3 20">Amino-acid biosynthesis; L-methionine biosynthesis via de novo pathway; L-homoserine from L-aspartate: step 3/3.</text>
</comment>
<evidence type="ECO:0000256" key="15">
    <source>
        <dbReference type="ARBA" id="ARBA00044930"/>
    </source>
</evidence>
<evidence type="ECO:0000256" key="1">
    <source>
        <dbReference type="ARBA" id="ARBA00001920"/>
    </source>
</evidence>
<evidence type="ECO:0000259" key="22">
    <source>
        <dbReference type="PROSITE" id="PS51671"/>
    </source>
</evidence>
<feature type="binding site" evidence="19">
    <location>
        <begin position="9"/>
        <end position="16"/>
    </location>
    <ligand>
        <name>NADP(+)</name>
        <dbReference type="ChEBI" id="CHEBI:58349"/>
    </ligand>
</feature>
<keyword evidence="14 20" id="KW-0486">Methionine biosynthesis</keyword>
<proteinExistence type="inferred from homology"/>
<evidence type="ECO:0000256" key="7">
    <source>
        <dbReference type="ARBA" id="ARBA00022605"/>
    </source>
</evidence>
<dbReference type="FunFam" id="3.30.360.10:FF:000005">
    <property type="entry name" value="Homoserine dehydrogenase"/>
    <property type="match status" value="1"/>
</dbReference>
<dbReference type="NCBIfam" id="NF004976">
    <property type="entry name" value="PRK06349.1"/>
    <property type="match status" value="1"/>
</dbReference>
<evidence type="ECO:0000256" key="13">
    <source>
        <dbReference type="ARBA" id="ARBA00023053"/>
    </source>
</evidence>
<dbReference type="Pfam" id="PF03447">
    <property type="entry name" value="NAD_binding_3"/>
    <property type="match status" value="1"/>
</dbReference>
<evidence type="ECO:0000256" key="18">
    <source>
        <dbReference type="PIRSR" id="PIRSR000098-1"/>
    </source>
</evidence>
<evidence type="ECO:0000256" key="16">
    <source>
        <dbReference type="ARBA" id="ARBA00048841"/>
    </source>
</evidence>
<comment type="cofactor">
    <cofactor evidence="1">
        <name>a metal cation</name>
        <dbReference type="ChEBI" id="CHEBI:25213"/>
    </cofactor>
</comment>
<accession>A0A3A4A980</accession>
<gene>
    <name evidence="23" type="ORF">D5H75_29680</name>
</gene>
<dbReference type="GO" id="GO:0009086">
    <property type="term" value="P:methionine biosynthetic process"/>
    <property type="evidence" value="ECO:0007669"/>
    <property type="project" value="UniProtKB-KW"/>
</dbReference>
<dbReference type="Pfam" id="PF01842">
    <property type="entry name" value="ACT"/>
    <property type="match status" value="1"/>
</dbReference>
<dbReference type="UniPathway" id="UPA00051">
    <property type="reaction ID" value="UER00465"/>
</dbReference>
<keyword evidence="9" id="KW-0479">Metal-binding</keyword>
<dbReference type="EMBL" id="QZEY01000015">
    <property type="protein sequence ID" value="RJL24579.1"/>
    <property type="molecule type" value="Genomic_DNA"/>
</dbReference>
<dbReference type="AlphaFoldDB" id="A0A3A4A980"/>
<dbReference type="InterPro" id="IPR045865">
    <property type="entry name" value="ACT-like_dom_sf"/>
</dbReference>
<feature type="active site" description="Proton donor" evidence="18">
    <location>
        <position position="205"/>
    </location>
</feature>
<dbReference type="SUPFAM" id="SSF51735">
    <property type="entry name" value="NAD(P)-binding Rossmann-fold domains"/>
    <property type="match status" value="1"/>
</dbReference>
<dbReference type="InterPro" id="IPR001342">
    <property type="entry name" value="HDH_cat"/>
</dbReference>
<comment type="catalytic activity">
    <reaction evidence="16">
        <text>L-homoserine + NADP(+) = L-aspartate 4-semialdehyde + NADPH + H(+)</text>
        <dbReference type="Rhea" id="RHEA:15761"/>
        <dbReference type="ChEBI" id="CHEBI:15378"/>
        <dbReference type="ChEBI" id="CHEBI:57476"/>
        <dbReference type="ChEBI" id="CHEBI:57783"/>
        <dbReference type="ChEBI" id="CHEBI:58349"/>
        <dbReference type="ChEBI" id="CHEBI:537519"/>
        <dbReference type="EC" id="1.1.1.3"/>
    </reaction>
    <physiologicalReaction direction="right-to-left" evidence="16">
        <dbReference type="Rhea" id="RHEA:15763"/>
    </physiologicalReaction>
</comment>
<comment type="function">
    <text evidence="15">Catalyzes the conversion of L-aspartate-beta-semialdehyde (L-Asa) to L-homoserine (L-Hse), the third step in the biosynthesis of threonine and methionine from aspartate.</text>
</comment>
<keyword evidence="8 20" id="KW-0791">Threonine biosynthesis</keyword>
<evidence type="ECO:0000256" key="9">
    <source>
        <dbReference type="ARBA" id="ARBA00022723"/>
    </source>
</evidence>
<evidence type="ECO:0000256" key="2">
    <source>
        <dbReference type="ARBA" id="ARBA00005056"/>
    </source>
</evidence>
<evidence type="ECO:0000313" key="23">
    <source>
        <dbReference type="EMBL" id="RJL24579.1"/>
    </source>
</evidence>
<dbReference type="InterPro" id="IPR036291">
    <property type="entry name" value="NAD(P)-bd_dom_sf"/>
</dbReference>
<dbReference type="Gene3D" id="3.30.360.10">
    <property type="entry name" value="Dihydrodipicolinate Reductase, domain 2"/>
    <property type="match status" value="1"/>
</dbReference>
<evidence type="ECO:0000256" key="14">
    <source>
        <dbReference type="ARBA" id="ARBA00023167"/>
    </source>
</evidence>
<dbReference type="GO" id="GO:0009088">
    <property type="term" value="P:threonine biosynthetic process"/>
    <property type="evidence" value="ECO:0007669"/>
    <property type="project" value="UniProtKB-UniPathway"/>
</dbReference>
<evidence type="ECO:0000256" key="4">
    <source>
        <dbReference type="ARBA" id="ARBA00006753"/>
    </source>
</evidence>
<protein>
    <recommendedName>
        <fullName evidence="6 20">Homoserine dehydrogenase</fullName>
        <ecNumber evidence="5 20">1.1.1.3</ecNumber>
    </recommendedName>
</protein>
<dbReference type="OrthoDB" id="9808167at2"/>
<evidence type="ECO:0000256" key="3">
    <source>
        <dbReference type="ARBA" id="ARBA00005062"/>
    </source>
</evidence>
<dbReference type="Gene3D" id="3.40.50.720">
    <property type="entry name" value="NAD(P)-binding Rossmann-like Domain"/>
    <property type="match status" value="1"/>
</dbReference>
<evidence type="ECO:0000256" key="19">
    <source>
        <dbReference type="PIRSR" id="PIRSR000098-2"/>
    </source>
</evidence>
<dbReference type="InterPro" id="IPR002912">
    <property type="entry name" value="ACT_dom"/>
</dbReference>
<dbReference type="InterPro" id="IPR016204">
    <property type="entry name" value="HDH"/>
</dbReference>
<dbReference type="PANTHER" id="PTHR43331">
    <property type="entry name" value="HOMOSERINE DEHYDROGENASE"/>
    <property type="match status" value="1"/>
</dbReference>
<evidence type="ECO:0000256" key="5">
    <source>
        <dbReference type="ARBA" id="ARBA00013213"/>
    </source>
</evidence>
<keyword evidence="7 20" id="KW-0028">Amino-acid biosynthesis</keyword>
<feature type="binding site" evidence="19">
    <location>
        <position position="105"/>
    </location>
    <ligand>
        <name>NADPH</name>
        <dbReference type="ChEBI" id="CHEBI:57783"/>
    </ligand>
</feature>
<evidence type="ECO:0000256" key="6">
    <source>
        <dbReference type="ARBA" id="ARBA00013376"/>
    </source>
</evidence>
<dbReference type="GO" id="GO:0050661">
    <property type="term" value="F:NADP binding"/>
    <property type="evidence" value="ECO:0007669"/>
    <property type="project" value="InterPro"/>
</dbReference>
<organism evidence="23 24">
    <name type="scientific">Bailinhaonella thermotolerans</name>
    <dbReference type="NCBI Taxonomy" id="1070861"/>
    <lineage>
        <taxon>Bacteria</taxon>
        <taxon>Bacillati</taxon>
        <taxon>Actinomycetota</taxon>
        <taxon>Actinomycetes</taxon>
        <taxon>Streptosporangiales</taxon>
        <taxon>Streptosporangiaceae</taxon>
        <taxon>Bailinhaonella</taxon>
    </lineage>
</organism>
<dbReference type="FunFam" id="3.40.50.720:FF:000062">
    <property type="entry name" value="Homoserine dehydrogenase"/>
    <property type="match status" value="1"/>
</dbReference>
<evidence type="ECO:0000256" key="17">
    <source>
        <dbReference type="ARBA" id="ARBA00049031"/>
    </source>
</evidence>
<evidence type="ECO:0000256" key="12">
    <source>
        <dbReference type="ARBA" id="ARBA00023027"/>
    </source>
</evidence>
<dbReference type="Gene3D" id="3.30.70.260">
    <property type="match status" value="1"/>
</dbReference>
<dbReference type="Pfam" id="PF00742">
    <property type="entry name" value="Homoserine_dh"/>
    <property type="match status" value="1"/>
</dbReference>
<name>A0A3A4A980_9ACTN</name>
<comment type="catalytic activity">
    <reaction evidence="17">
        <text>L-homoserine + NAD(+) = L-aspartate 4-semialdehyde + NADH + H(+)</text>
        <dbReference type="Rhea" id="RHEA:15757"/>
        <dbReference type="ChEBI" id="CHEBI:15378"/>
        <dbReference type="ChEBI" id="CHEBI:57476"/>
        <dbReference type="ChEBI" id="CHEBI:57540"/>
        <dbReference type="ChEBI" id="CHEBI:57945"/>
        <dbReference type="ChEBI" id="CHEBI:537519"/>
        <dbReference type="EC" id="1.1.1.3"/>
    </reaction>
    <physiologicalReaction direction="right-to-left" evidence="17">
        <dbReference type="Rhea" id="RHEA:15759"/>
    </physiologicalReaction>
</comment>
<dbReference type="Proteomes" id="UP000265768">
    <property type="component" value="Unassembled WGS sequence"/>
</dbReference>
<keyword evidence="12" id="KW-0520">NAD</keyword>
<dbReference type="PANTHER" id="PTHR43331:SF1">
    <property type="entry name" value="HOMOSERINE DEHYDROGENASE"/>
    <property type="match status" value="1"/>
</dbReference>
<dbReference type="PROSITE" id="PS51671">
    <property type="entry name" value="ACT"/>
    <property type="match status" value="1"/>
</dbReference>
<dbReference type="PROSITE" id="PS01042">
    <property type="entry name" value="HOMOSER_DHGENASE"/>
    <property type="match status" value="1"/>
</dbReference>
<dbReference type="InterPro" id="IPR019811">
    <property type="entry name" value="HDH_CS"/>
</dbReference>
<comment type="pathway">
    <text evidence="2 20">Amino-acid biosynthesis; L-threonine biosynthesis; L-threonine from L-aspartate: step 3/5.</text>
</comment>
<dbReference type="InterPro" id="IPR005106">
    <property type="entry name" value="Asp/hSer_DH_NAD-bd"/>
</dbReference>
<keyword evidence="10 19" id="KW-0521">NADP</keyword>
<dbReference type="EC" id="1.1.1.3" evidence="5 20"/>
<dbReference type="SUPFAM" id="SSF55347">
    <property type="entry name" value="Glyceraldehyde-3-phosphate dehydrogenase-like, C-terminal domain"/>
    <property type="match status" value="1"/>
</dbReference>
<dbReference type="GO" id="GO:0004412">
    <property type="term" value="F:homoserine dehydrogenase activity"/>
    <property type="evidence" value="ECO:0007669"/>
    <property type="project" value="UniProtKB-EC"/>
</dbReference>
<dbReference type="CDD" id="cd04881">
    <property type="entry name" value="ACT_HSDH-Hom"/>
    <property type="match status" value="1"/>
</dbReference>
<comment type="similarity">
    <text evidence="4 21">Belongs to the homoserine dehydrogenase family.</text>
</comment>
<comment type="caution">
    <text evidence="23">The sequence shown here is derived from an EMBL/GenBank/DDBJ whole genome shotgun (WGS) entry which is preliminary data.</text>
</comment>
<evidence type="ECO:0000256" key="20">
    <source>
        <dbReference type="RuleBase" id="RU000579"/>
    </source>
</evidence>
<dbReference type="SUPFAM" id="SSF55021">
    <property type="entry name" value="ACT-like"/>
    <property type="match status" value="1"/>
</dbReference>
<keyword evidence="24" id="KW-1185">Reference proteome</keyword>
<evidence type="ECO:0000313" key="24">
    <source>
        <dbReference type="Proteomes" id="UP000265768"/>
    </source>
</evidence>
<dbReference type="RefSeq" id="WP_119929866.1">
    <property type="nucleotide sequence ID" value="NZ_QZEY01000015.1"/>
</dbReference>
<dbReference type="PIRSF" id="PIRSF000098">
    <property type="entry name" value="Homoser_dehydrog"/>
    <property type="match status" value="1"/>
</dbReference>